<feature type="domain" description="Polymerase/histidinol phosphatase N-terminal" evidence="1">
    <location>
        <begin position="52"/>
        <end position="130"/>
    </location>
</feature>
<dbReference type="Pfam" id="PF02811">
    <property type="entry name" value="PHP"/>
    <property type="match status" value="1"/>
</dbReference>
<organism evidence="2">
    <name type="scientific">marine metagenome</name>
    <dbReference type="NCBI Taxonomy" id="408172"/>
    <lineage>
        <taxon>unclassified sequences</taxon>
        <taxon>metagenomes</taxon>
        <taxon>ecological metagenomes</taxon>
    </lineage>
</organism>
<sequence>MKKLFTLFVFVLLSLISFSIASHGPAGSISLNEGQDRVIVFPDTKDYKTIVADLHTHSVFSDGHVWPNIRVEEALRDGLDALAITEHLEYQPHYQDIPHKDRNRSYEEAKAAASGKKIIIISGSEITRDMPPGHINAVFIKDANKLFNIDLPKNDKDKEILSKKIKEMQWGADAATKEHYILANMWPAEKAVEAANQQGAFLFWNHPDWYRQAPDGIARLQPMHKKMIDKGYLHGIEVVNGNGYSAEAFQIAIDNNLAVIGTSDVHDLIDWDYKPYSGGHRPVTLVFARSKNANSIKQALEERRTVVWFKNRLIGLKENLIPLINSSLSTGSATYSDETTIARFTIKNSSDVTFLLKNLSDYSFNNSDDLVEVPAQGTKYVQVKTLEKVGVLNIGFEVLNALVGPNENAKINLKIRIN</sequence>
<dbReference type="Gene3D" id="3.20.20.140">
    <property type="entry name" value="Metal-dependent hydrolases"/>
    <property type="match status" value="1"/>
</dbReference>
<dbReference type="InterPro" id="IPR004013">
    <property type="entry name" value="PHP_dom"/>
</dbReference>
<dbReference type="EMBL" id="UINC01024054">
    <property type="protein sequence ID" value="SVA96961.1"/>
    <property type="molecule type" value="Genomic_DNA"/>
</dbReference>
<name>A0A382A6U3_9ZZZZ</name>
<dbReference type="SUPFAM" id="SSF89550">
    <property type="entry name" value="PHP domain-like"/>
    <property type="match status" value="1"/>
</dbReference>
<dbReference type="PANTHER" id="PTHR42924:SF3">
    <property type="entry name" value="POLYMERASE_HISTIDINOL PHOSPHATASE N-TERMINAL DOMAIN-CONTAINING PROTEIN"/>
    <property type="match status" value="1"/>
</dbReference>
<reference evidence="2" key="1">
    <citation type="submission" date="2018-05" db="EMBL/GenBank/DDBJ databases">
        <authorList>
            <person name="Lanie J.A."/>
            <person name="Ng W.-L."/>
            <person name="Kazmierczak K.M."/>
            <person name="Andrzejewski T.M."/>
            <person name="Davidsen T.M."/>
            <person name="Wayne K.J."/>
            <person name="Tettelin H."/>
            <person name="Glass J.I."/>
            <person name="Rusch D."/>
            <person name="Podicherti R."/>
            <person name="Tsui H.-C.T."/>
            <person name="Winkler M.E."/>
        </authorList>
    </citation>
    <scope>NUCLEOTIDE SEQUENCE</scope>
</reference>
<gene>
    <name evidence="2" type="ORF">METZ01_LOCUS149815</name>
</gene>
<evidence type="ECO:0000259" key="1">
    <source>
        <dbReference type="SMART" id="SM00481"/>
    </source>
</evidence>
<dbReference type="AlphaFoldDB" id="A0A382A6U3"/>
<dbReference type="Pfam" id="PF16392">
    <property type="entry name" value="DUF5001"/>
    <property type="match status" value="1"/>
</dbReference>
<dbReference type="InterPro" id="IPR032165">
    <property type="entry name" value="DUF5001"/>
</dbReference>
<dbReference type="PANTHER" id="PTHR42924">
    <property type="entry name" value="EXONUCLEASE"/>
    <property type="match status" value="1"/>
</dbReference>
<dbReference type="GO" id="GO:0035312">
    <property type="term" value="F:5'-3' DNA exonuclease activity"/>
    <property type="evidence" value="ECO:0007669"/>
    <property type="project" value="TreeGrafter"/>
</dbReference>
<proteinExistence type="predicted"/>
<accession>A0A382A6U3</accession>
<dbReference type="GO" id="GO:0004534">
    <property type="term" value="F:5'-3' RNA exonuclease activity"/>
    <property type="evidence" value="ECO:0007669"/>
    <property type="project" value="TreeGrafter"/>
</dbReference>
<dbReference type="InterPro" id="IPR052018">
    <property type="entry name" value="PHP_domain"/>
</dbReference>
<dbReference type="InterPro" id="IPR016195">
    <property type="entry name" value="Pol/histidinol_Pase-like"/>
</dbReference>
<dbReference type="CDD" id="cd12112">
    <property type="entry name" value="PHP_HisPPase_Chlorobi_like"/>
    <property type="match status" value="1"/>
</dbReference>
<evidence type="ECO:0000313" key="2">
    <source>
        <dbReference type="EMBL" id="SVA96961.1"/>
    </source>
</evidence>
<dbReference type="SMART" id="SM00481">
    <property type="entry name" value="POLIIIAc"/>
    <property type="match status" value="1"/>
</dbReference>
<dbReference type="InterPro" id="IPR003141">
    <property type="entry name" value="Pol/His_phosphatase_N"/>
</dbReference>
<protein>
    <recommendedName>
        <fullName evidence="1">Polymerase/histidinol phosphatase N-terminal domain-containing protein</fullName>
    </recommendedName>
</protein>